<comment type="similarity">
    <text evidence="10">Belongs to the NqrB/RnfD family.</text>
</comment>
<sequence>MQWKVSAAPHIHAKDSTATLMRDVLIALLPCVIAGVWLFGWRAALVVVLSVAFCVLTELVCQKIGKRPVRINDLSAAVTGVILALNLPSTAPWWMILIGAVVAIGLVKQLFGGIGDNFLNPALTARAVLLASWPARMTATNTASAYPLPFDTVTSATVLTPGSPLDPSMADLLLGRIPGTIGEVCKVAILLGFAYLLIRRTITWHIPVIMTGTFALCAWAFGLDPLVSVLSGGLLFGAVFMATDYVTTPMTRAGQVIYAVGAGLIVALIRAFGSYPEGVTYAILLMNVVTPLIDRAVRPRIYGEVKTRA</sequence>
<feature type="transmembrane region" description="Helical" evidence="10">
    <location>
        <begin position="204"/>
        <end position="221"/>
    </location>
</feature>
<dbReference type="AlphaFoldDB" id="A0A9D1N4B6"/>
<keyword evidence="2 10" id="KW-0597">Phosphoprotein</keyword>
<dbReference type="EC" id="7.-.-.-" evidence="10"/>
<evidence type="ECO:0000256" key="3">
    <source>
        <dbReference type="ARBA" id="ARBA00022630"/>
    </source>
</evidence>
<dbReference type="EMBL" id="DVNZ01000140">
    <property type="protein sequence ID" value="HIU94396.1"/>
    <property type="molecule type" value="Genomic_DNA"/>
</dbReference>
<dbReference type="PANTHER" id="PTHR30578:SF0">
    <property type="entry name" value="ION-TRANSLOCATING OXIDOREDUCTASE COMPLEX SUBUNIT D"/>
    <property type="match status" value="1"/>
</dbReference>
<keyword evidence="7 10" id="KW-0249">Electron transport</keyword>
<dbReference type="PANTHER" id="PTHR30578">
    <property type="entry name" value="ELECTRON TRANSPORT COMPLEX PROTEIN RNFD"/>
    <property type="match status" value="1"/>
</dbReference>
<feature type="transmembrane region" description="Helical" evidence="10">
    <location>
        <begin position="279"/>
        <end position="297"/>
    </location>
</feature>
<evidence type="ECO:0000256" key="7">
    <source>
        <dbReference type="ARBA" id="ARBA00022982"/>
    </source>
</evidence>
<dbReference type="GO" id="GO:0005886">
    <property type="term" value="C:plasma membrane"/>
    <property type="evidence" value="ECO:0007669"/>
    <property type="project" value="UniProtKB-SubCell"/>
</dbReference>
<proteinExistence type="inferred from homology"/>
<name>A0A9D1N4B6_9FIRM</name>
<keyword evidence="4 10" id="KW-0288">FMN</keyword>
<comment type="caution">
    <text evidence="11">The sequence shown here is derived from an EMBL/GenBank/DDBJ whole genome shotgun (WGS) entry which is preliminary data.</text>
</comment>
<dbReference type="InterPro" id="IPR011303">
    <property type="entry name" value="RnfD_bac"/>
</dbReference>
<evidence type="ECO:0000256" key="9">
    <source>
        <dbReference type="ARBA" id="ARBA00023136"/>
    </source>
</evidence>
<keyword evidence="9 10" id="KW-0472">Membrane</keyword>
<keyword evidence="6 10" id="KW-1278">Translocase</keyword>
<dbReference type="NCBIfam" id="TIGR01946">
    <property type="entry name" value="rnfD"/>
    <property type="match status" value="1"/>
</dbReference>
<reference evidence="11" key="2">
    <citation type="journal article" date="2021" name="PeerJ">
        <title>Extensive microbial diversity within the chicken gut microbiome revealed by metagenomics and culture.</title>
        <authorList>
            <person name="Gilroy R."/>
            <person name="Ravi A."/>
            <person name="Getino M."/>
            <person name="Pursley I."/>
            <person name="Horton D.L."/>
            <person name="Alikhan N.F."/>
            <person name="Baker D."/>
            <person name="Gharbi K."/>
            <person name="Hall N."/>
            <person name="Watson M."/>
            <person name="Adriaenssens E.M."/>
            <person name="Foster-Nyarko E."/>
            <person name="Jarju S."/>
            <person name="Secka A."/>
            <person name="Antonio M."/>
            <person name="Oren A."/>
            <person name="Chaudhuri R.R."/>
            <person name="La Ragione R."/>
            <person name="Hildebrand F."/>
            <person name="Pallen M.J."/>
        </authorList>
    </citation>
    <scope>NUCLEOTIDE SEQUENCE</scope>
    <source>
        <strain evidence="11">ChiGjej2B2-16831</strain>
    </source>
</reference>
<feature type="transmembrane region" description="Helical" evidence="10">
    <location>
        <begin position="24"/>
        <end position="57"/>
    </location>
</feature>
<reference evidence="11" key="1">
    <citation type="submission" date="2020-10" db="EMBL/GenBank/DDBJ databases">
        <authorList>
            <person name="Gilroy R."/>
        </authorList>
    </citation>
    <scope>NUCLEOTIDE SEQUENCE</scope>
    <source>
        <strain evidence="11">ChiGjej2B2-16831</strain>
    </source>
</reference>
<dbReference type="InterPro" id="IPR004338">
    <property type="entry name" value="NqrB/RnfD"/>
</dbReference>
<evidence type="ECO:0000256" key="5">
    <source>
        <dbReference type="ARBA" id="ARBA00022692"/>
    </source>
</evidence>
<feature type="transmembrane region" description="Helical" evidence="10">
    <location>
        <begin position="93"/>
        <end position="111"/>
    </location>
</feature>
<gene>
    <name evidence="10" type="primary">rnfD</name>
    <name evidence="11" type="ORF">IAD24_04480</name>
</gene>
<keyword evidence="3 10" id="KW-0285">Flavoprotein</keyword>
<feature type="transmembrane region" description="Helical" evidence="10">
    <location>
        <begin position="177"/>
        <end position="197"/>
    </location>
</feature>
<dbReference type="Pfam" id="PF03116">
    <property type="entry name" value="NQR2_RnfD_RnfE"/>
    <property type="match status" value="1"/>
</dbReference>
<organism evidence="11 12">
    <name type="scientific">Candidatus Aphodomorpha intestinavium</name>
    <dbReference type="NCBI Taxonomy" id="2840672"/>
    <lineage>
        <taxon>Bacteria</taxon>
        <taxon>Bacillati</taxon>
        <taxon>Bacillota</taxon>
        <taxon>Clostridia</taxon>
        <taxon>Eubacteriales</taxon>
        <taxon>Candidatus Aphodomorpha</taxon>
    </lineage>
</organism>
<feature type="transmembrane region" description="Helical" evidence="10">
    <location>
        <begin position="227"/>
        <end position="247"/>
    </location>
</feature>
<keyword evidence="5 10" id="KW-0812">Transmembrane</keyword>
<evidence type="ECO:0000313" key="11">
    <source>
        <dbReference type="EMBL" id="HIU94396.1"/>
    </source>
</evidence>
<keyword evidence="8 10" id="KW-1133">Transmembrane helix</keyword>
<evidence type="ECO:0000256" key="2">
    <source>
        <dbReference type="ARBA" id="ARBA00022553"/>
    </source>
</evidence>
<evidence type="ECO:0000256" key="1">
    <source>
        <dbReference type="ARBA" id="ARBA00022448"/>
    </source>
</evidence>
<comment type="subunit">
    <text evidence="10">The complex is composed of six subunits: RnfA, RnfB, RnfC, RnfD, RnfE and RnfG.</text>
</comment>
<accession>A0A9D1N4B6</accession>
<evidence type="ECO:0000256" key="4">
    <source>
        <dbReference type="ARBA" id="ARBA00022643"/>
    </source>
</evidence>
<comment type="subcellular location">
    <subcellularLocation>
        <location evidence="10">Cell membrane</location>
        <topology evidence="10">Multi-pass membrane protein</topology>
    </subcellularLocation>
</comment>
<protein>
    <recommendedName>
        <fullName evidence="10">Ion-translocating oxidoreductase complex subunit D</fullName>
        <ecNumber evidence="10">7.-.-.-</ecNumber>
    </recommendedName>
    <alternativeName>
        <fullName evidence="10">Rnf electron transport complex subunit D</fullName>
    </alternativeName>
</protein>
<evidence type="ECO:0000313" key="12">
    <source>
        <dbReference type="Proteomes" id="UP000824128"/>
    </source>
</evidence>
<dbReference type="GO" id="GO:0022900">
    <property type="term" value="P:electron transport chain"/>
    <property type="evidence" value="ECO:0007669"/>
    <property type="project" value="UniProtKB-UniRule"/>
</dbReference>
<keyword evidence="1 10" id="KW-0813">Transport</keyword>
<dbReference type="Proteomes" id="UP000824128">
    <property type="component" value="Unassembled WGS sequence"/>
</dbReference>
<evidence type="ECO:0000256" key="8">
    <source>
        <dbReference type="ARBA" id="ARBA00022989"/>
    </source>
</evidence>
<keyword evidence="10" id="KW-1003">Cell membrane</keyword>
<feature type="transmembrane region" description="Helical" evidence="10">
    <location>
        <begin position="256"/>
        <end position="273"/>
    </location>
</feature>
<feature type="modified residue" description="FMN phosphoryl threonine" evidence="10">
    <location>
        <position position="157"/>
    </location>
</feature>
<dbReference type="HAMAP" id="MF_00462">
    <property type="entry name" value="RsxD_RnfD"/>
    <property type="match status" value="1"/>
</dbReference>
<comment type="function">
    <text evidence="10">Part of a membrane-bound complex that couples electron transfer with translocation of ions across the membrane.</text>
</comment>
<dbReference type="GO" id="GO:0055085">
    <property type="term" value="P:transmembrane transport"/>
    <property type="evidence" value="ECO:0007669"/>
    <property type="project" value="InterPro"/>
</dbReference>
<comment type="cofactor">
    <cofactor evidence="10">
        <name>FMN</name>
        <dbReference type="ChEBI" id="CHEBI:58210"/>
    </cofactor>
</comment>
<evidence type="ECO:0000256" key="6">
    <source>
        <dbReference type="ARBA" id="ARBA00022967"/>
    </source>
</evidence>
<evidence type="ECO:0000256" key="10">
    <source>
        <dbReference type="HAMAP-Rule" id="MF_00462"/>
    </source>
</evidence>